<accession>A0A0V1FRM8</accession>
<name>A0A0V1FRM8_TRIPS</name>
<evidence type="ECO:0000313" key="1">
    <source>
        <dbReference type="EMBL" id="KRY88588.1"/>
    </source>
</evidence>
<gene>
    <name evidence="1" type="ORF">T4D_5198</name>
</gene>
<sequence>MGEEIEINRKKARKFPWLRLPSWKEAVRLFLVAVPLTAAIFLNFIFLILFNCLIASDVQNA</sequence>
<organism evidence="1 2">
    <name type="scientific">Trichinella pseudospiralis</name>
    <name type="common">Parasitic roundworm</name>
    <dbReference type="NCBI Taxonomy" id="6337"/>
    <lineage>
        <taxon>Eukaryota</taxon>
        <taxon>Metazoa</taxon>
        <taxon>Ecdysozoa</taxon>
        <taxon>Nematoda</taxon>
        <taxon>Enoplea</taxon>
        <taxon>Dorylaimia</taxon>
        <taxon>Trichinellida</taxon>
        <taxon>Trichinellidae</taxon>
        <taxon>Trichinella</taxon>
    </lineage>
</organism>
<dbReference type="Proteomes" id="UP000054995">
    <property type="component" value="Unassembled WGS sequence"/>
</dbReference>
<dbReference type="EMBL" id="JYDT01000040">
    <property type="protein sequence ID" value="KRY88588.1"/>
    <property type="molecule type" value="Genomic_DNA"/>
</dbReference>
<reference evidence="1 2" key="1">
    <citation type="submission" date="2015-01" db="EMBL/GenBank/DDBJ databases">
        <title>Evolution of Trichinella species and genotypes.</title>
        <authorList>
            <person name="Korhonen P.K."/>
            <person name="Edoardo P."/>
            <person name="Giuseppe L.R."/>
            <person name="Gasser R.B."/>
        </authorList>
    </citation>
    <scope>NUCLEOTIDE SEQUENCE [LARGE SCALE GENOMIC DNA]</scope>
    <source>
        <strain evidence="1">ISS470</strain>
    </source>
</reference>
<keyword evidence="2" id="KW-1185">Reference proteome</keyword>
<evidence type="ECO:0000313" key="2">
    <source>
        <dbReference type="Proteomes" id="UP000054995"/>
    </source>
</evidence>
<proteinExistence type="predicted"/>
<comment type="caution">
    <text evidence="1">The sequence shown here is derived from an EMBL/GenBank/DDBJ whole genome shotgun (WGS) entry which is preliminary data.</text>
</comment>
<protein>
    <submittedName>
        <fullName evidence="1">Uncharacterized protein</fullName>
    </submittedName>
</protein>